<dbReference type="InterPro" id="IPR014782">
    <property type="entry name" value="Peptidase_M1_dom"/>
</dbReference>
<dbReference type="CDD" id="cd09600">
    <property type="entry name" value="M1_APN"/>
    <property type="match status" value="1"/>
</dbReference>
<comment type="caution">
    <text evidence="17">The sequence shown here is derived from an EMBL/GenBank/DDBJ whole genome shotgun (WGS) entry which is preliminary data.</text>
</comment>
<dbReference type="GO" id="GO:0008270">
    <property type="term" value="F:zinc ion binding"/>
    <property type="evidence" value="ECO:0007669"/>
    <property type="project" value="InterPro"/>
</dbReference>
<dbReference type="InterPro" id="IPR024601">
    <property type="entry name" value="Peptidase_M1_pepN_C"/>
</dbReference>
<keyword evidence="18" id="KW-1185">Reference proteome</keyword>
<evidence type="ECO:0000259" key="13">
    <source>
        <dbReference type="Pfam" id="PF01433"/>
    </source>
</evidence>
<dbReference type="FunFam" id="3.30.2010.30:FF:000002">
    <property type="entry name" value="Putative aminopeptidase N"/>
    <property type="match status" value="1"/>
</dbReference>
<dbReference type="Pfam" id="PF17900">
    <property type="entry name" value="Peptidase_M1_N"/>
    <property type="match status" value="1"/>
</dbReference>
<protein>
    <recommendedName>
        <fullName evidence="5 12">Aminopeptidase N</fullName>
        <ecNumber evidence="4 12">3.4.11.2</ecNumber>
    </recommendedName>
</protein>
<dbReference type="InterPro" id="IPR027268">
    <property type="entry name" value="Peptidase_M4/M1_CTD_sf"/>
</dbReference>
<dbReference type="InterPro" id="IPR042097">
    <property type="entry name" value="Aminopeptidase_N-like_N_sf"/>
</dbReference>
<dbReference type="PANTHER" id="PTHR46322:SF1">
    <property type="entry name" value="PUROMYCIN-SENSITIVE AMINOPEPTIDASE"/>
    <property type="match status" value="1"/>
</dbReference>
<gene>
    <name evidence="17" type="ORF">DRV85_02890</name>
</gene>
<dbReference type="InterPro" id="IPR037144">
    <property type="entry name" value="Peptidase_M1_pepN_C_sf"/>
</dbReference>
<dbReference type="Gene3D" id="3.30.2010.30">
    <property type="match status" value="1"/>
</dbReference>
<comment type="cofactor">
    <cofactor evidence="2">
        <name>Zn(2+)</name>
        <dbReference type="ChEBI" id="CHEBI:29105"/>
    </cofactor>
</comment>
<sequence>MKDAAPQTVYLKDYAPPAYLVDEVHLTFRLAPTATRVLSRIRFRPNPESSSRDFFLHGESLTPIRAAIDGQEVRPDITEAGLTCAVPDAPFTWEAEVEISPETNTALEGLYMSRGMYCTQCEAEGFRKITWYPDRPDVMAPFTVRIEGDAPVLLSNGNPVGVGEGWAEWHDPWPKPAYLFALVAGDLVAHRDSFVTRSGKTVDLALWVRPGDEGKCAWGMEALKASMRWDEARYGREYDLDVFNIVAVDDFNMGAMENKGLNIFNSAAVLASPDTATDANFERIESIIAHEYFHNWTGNRITCRDWFQLCLKEGLTVFRDQEFTSDMRSAAVKRIEDVRMLRARQFPEDQGPLAHPVRPESYQEINNFYTATVYEKGAEVIGMLKRLVGDAGYSKALDLYFDRHDGQACTIEDWLKVFEDATGRDLSQFKLWYSQAGTPRVSVEESFEGGTYTLTFTQHTPPTPGQEEKRPLVVPIAVGLLSPNGDEVVPTRMLELTEARQSFAFEGLASKPVPSILRDFSAPVVLERAASRAERAFLMAHDTDPFNRWEAARSLARDSLIATIREGAAPDADWLEGLAAMLRDDTLDPAFRAQVLALPTQSELAQALADRGQTPDPDAIHGAVEGLKDAMARHLSDLAPGLYDAMRVTGPYAPDAEQSGKRALGNAMLGLISRRDAGALAARQYAEADNMTLALAALACLLRVGKGSAELAAFHERWKDDRLVMDKWFALQIAEAKPESAVETAARLTEHPAFDWKNPNRFRAVMGALAGHHAGFHRADGAGYALLADWLIRLDPVNPQTAARMMTAFQTWRRYDAGRQAHAKAALERIAATPDLSRDGAEMVGRMLG</sequence>
<dbReference type="EC" id="3.4.11.2" evidence="4 12"/>
<reference evidence="17 18" key="1">
    <citation type="submission" date="2018-07" db="EMBL/GenBank/DDBJ databases">
        <title>Rhodosalinus sp. strain E84T genomic sequence and assembly.</title>
        <authorList>
            <person name="Liu Z.-W."/>
            <person name="Lu D.-C."/>
        </authorList>
    </citation>
    <scope>NUCLEOTIDE SEQUENCE [LARGE SCALE GENOMIC DNA]</scope>
    <source>
        <strain evidence="17 18">E84</strain>
    </source>
</reference>
<evidence type="ECO:0000256" key="5">
    <source>
        <dbReference type="ARBA" id="ARBA00015611"/>
    </source>
</evidence>
<dbReference type="Gene3D" id="2.60.40.1730">
    <property type="entry name" value="tricorn interacting facor f3 domain"/>
    <property type="match status" value="1"/>
</dbReference>
<dbReference type="Gene3D" id="2.60.40.1840">
    <property type="match status" value="1"/>
</dbReference>
<evidence type="ECO:0000256" key="3">
    <source>
        <dbReference type="ARBA" id="ARBA00010136"/>
    </source>
</evidence>
<dbReference type="Gene3D" id="1.25.50.10">
    <property type="entry name" value="Peptidase M1, alanyl aminopeptidase, C-terminal domain"/>
    <property type="match status" value="1"/>
</dbReference>
<dbReference type="SUPFAM" id="SSF55486">
    <property type="entry name" value="Metalloproteases ('zincins'), catalytic domain"/>
    <property type="match status" value="1"/>
</dbReference>
<dbReference type="NCBIfam" id="TIGR02414">
    <property type="entry name" value="pepN_proteo"/>
    <property type="match status" value="1"/>
</dbReference>
<dbReference type="EMBL" id="QNTQ01000002">
    <property type="protein sequence ID" value="RBI87087.1"/>
    <property type="molecule type" value="Genomic_DNA"/>
</dbReference>
<evidence type="ECO:0000256" key="10">
    <source>
        <dbReference type="ARBA" id="ARBA00022833"/>
    </source>
</evidence>
<keyword evidence="11" id="KW-0482">Metalloprotease</keyword>
<dbReference type="AlphaFoldDB" id="A0A365UCD7"/>
<proteinExistence type="inferred from homology"/>
<feature type="domain" description="Peptidase M1 alanyl aminopeptidase C-terminal" evidence="15">
    <location>
        <begin position="533"/>
        <end position="848"/>
    </location>
</feature>
<evidence type="ECO:0000313" key="17">
    <source>
        <dbReference type="EMBL" id="RBI87087.1"/>
    </source>
</evidence>
<dbReference type="InterPro" id="IPR035414">
    <property type="entry name" value="Peptidase_M1_pepN_Ig-like"/>
</dbReference>
<keyword evidence="7" id="KW-0645">Protease</keyword>
<dbReference type="Pfam" id="PF17432">
    <property type="entry name" value="DUF3458_C"/>
    <property type="match status" value="1"/>
</dbReference>
<comment type="catalytic activity">
    <reaction evidence="1">
        <text>Release of an N-terminal amino acid, Xaa-|-Yaa- from a peptide, amide or arylamide. Xaa is preferably Ala, but may be most amino acids including Pro (slow action). When a terminal hydrophobic residue is followed by a prolyl residue, the two may be released as an intact Xaa-Pro dipeptide.</text>
        <dbReference type="EC" id="3.4.11.2"/>
    </reaction>
</comment>
<dbReference type="SUPFAM" id="SSF63737">
    <property type="entry name" value="Leukotriene A4 hydrolase N-terminal domain"/>
    <property type="match status" value="1"/>
</dbReference>
<comment type="similarity">
    <text evidence="3">Belongs to the peptidase M1 family.</text>
</comment>
<dbReference type="InterPro" id="IPR012779">
    <property type="entry name" value="Peptidase_M1_pepN"/>
</dbReference>
<dbReference type="PRINTS" id="PR00756">
    <property type="entry name" value="ALADIPTASE"/>
</dbReference>
<feature type="domain" description="Peptidase M1 alanyl aminopeptidase Ig-like fold" evidence="14">
    <location>
        <begin position="437"/>
        <end position="528"/>
    </location>
</feature>
<evidence type="ECO:0000259" key="16">
    <source>
        <dbReference type="Pfam" id="PF17900"/>
    </source>
</evidence>
<evidence type="ECO:0000256" key="4">
    <source>
        <dbReference type="ARBA" id="ARBA00012564"/>
    </source>
</evidence>
<keyword evidence="6 17" id="KW-0031">Aminopeptidase</keyword>
<dbReference type="InterPro" id="IPR001930">
    <property type="entry name" value="Peptidase_M1"/>
</dbReference>
<dbReference type="Pfam" id="PF01433">
    <property type="entry name" value="Peptidase_M1"/>
    <property type="match status" value="1"/>
</dbReference>
<dbReference type="OrthoDB" id="100605at2"/>
<evidence type="ECO:0000256" key="6">
    <source>
        <dbReference type="ARBA" id="ARBA00022438"/>
    </source>
</evidence>
<feature type="domain" description="Peptidase M1 membrane alanine aminopeptidase" evidence="13">
    <location>
        <begin position="218"/>
        <end position="429"/>
    </location>
</feature>
<dbReference type="PANTHER" id="PTHR46322">
    <property type="entry name" value="PUROMYCIN-SENSITIVE AMINOPEPTIDASE"/>
    <property type="match status" value="1"/>
</dbReference>
<dbReference type="Proteomes" id="UP000253370">
    <property type="component" value="Unassembled WGS sequence"/>
</dbReference>
<accession>A0A365UCD7</accession>
<keyword evidence="9" id="KW-0378">Hydrolase</keyword>
<feature type="domain" description="Aminopeptidase N-like N-terminal" evidence="16">
    <location>
        <begin position="96"/>
        <end position="179"/>
    </location>
</feature>
<dbReference type="RefSeq" id="WP_113287935.1">
    <property type="nucleotide sequence ID" value="NZ_QNTQ01000002.1"/>
</dbReference>
<evidence type="ECO:0000313" key="18">
    <source>
        <dbReference type="Proteomes" id="UP000253370"/>
    </source>
</evidence>
<name>A0A365UCD7_9RHOB</name>
<dbReference type="FunFam" id="2.60.40.1840:FF:000001">
    <property type="entry name" value="Aminopeptidase N"/>
    <property type="match status" value="1"/>
</dbReference>
<dbReference type="Pfam" id="PF11940">
    <property type="entry name" value="DUF3458"/>
    <property type="match status" value="1"/>
</dbReference>
<evidence type="ECO:0000259" key="14">
    <source>
        <dbReference type="Pfam" id="PF11940"/>
    </source>
</evidence>
<evidence type="ECO:0000256" key="9">
    <source>
        <dbReference type="ARBA" id="ARBA00022801"/>
    </source>
</evidence>
<keyword evidence="10" id="KW-0862">Zinc</keyword>
<evidence type="ECO:0000256" key="2">
    <source>
        <dbReference type="ARBA" id="ARBA00001947"/>
    </source>
</evidence>
<evidence type="ECO:0000259" key="15">
    <source>
        <dbReference type="Pfam" id="PF17432"/>
    </source>
</evidence>
<keyword evidence="8" id="KW-0479">Metal-binding</keyword>
<dbReference type="Gene3D" id="1.10.390.10">
    <property type="entry name" value="Neutral Protease Domain 2"/>
    <property type="match status" value="1"/>
</dbReference>
<evidence type="ECO:0000256" key="1">
    <source>
        <dbReference type="ARBA" id="ARBA00000098"/>
    </source>
</evidence>
<evidence type="ECO:0000256" key="8">
    <source>
        <dbReference type="ARBA" id="ARBA00022723"/>
    </source>
</evidence>
<evidence type="ECO:0000256" key="11">
    <source>
        <dbReference type="ARBA" id="ARBA00023049"/>
    </source>
</evidence>
<dbReference type="InterPro" id="IPR045357">
    <property type="entry name" value="Aminopeptidase_N-like_N"/>
</dbReference>
<dbReference type="InterPro" id="IPR038438">
    <property type="entry name" value="PepN_Ig-like_sf"/>
</dbReference>
<dbReference type="GO" id="GO:0016285">
    <property type="term" value="F:alanyl aminopeptidase activity"/>
    <property type="evidence" value="ECO:0007669"/>
    <property type="project" value="UniProtKB-EC"/>
</dbReference>
<evidence type="ECO:0000256" key="12">
    <source>
        <dbReference type="NCBIfam" id="TIGR02414"/>
    </source>
</evidence>
<evidence type="ECO:0000256" key="7">
    <source>
        <dbReference type="ARBA" id="ARBA00022670"/>
    </source>
</evidence>
<organism evidence="17 18">
    <name type="scientific">Rhodosalinus halophilus</name>
    <dbReference type="NCBI Taxonomy" id="2259333"/>
    <lineage>
        <taxon>Bacteria</taxon>
        <taxon>Pseudomonadati</taxon>
        <taxon>Pseudomonadota</taxon>
        <taxon>Alphaproteobacteria</taxon>
        <taxon>Rhodobacterales</taxon>
        <taxon>Paracoccaceae</taxon>
        <taxon>Rhodosalinus</taxon>
    </lineage>
</organism>
<dbReference type="GO" id="GO:0006508">
    <property type="term" value="P:proteolysis"/>
    <property type="evidence" value="ECO:0007669"/>
    <property type="project" value="UniProtKB-UniRule"/>
</dbReference>
<dbReference type="GO" id="GO:0008237">
    <property type="term" value="F:metallopeptidase activity"/>
    <property type="evidence" value="ECO:0007669"/>
    <property type="project" value="UniProtKB-UniRule"/>
</dbReference>